<keyword evidence="7" id="KW-0408">Iron</keyword>
<evidence type="ECO:0000256" key="2">
    <source>
        <dbReference type="ARBA" id="ARBA00006490"/>
    </source>
</evidence>
<dbReference type="PANTHER" id="PTHR11601:SF34">
    <property type="entry name" value="CYSTEINE DESULFURASE"/>
    <property type="match status" value="1"/>
</dbReference>
<dbReference type="InterPro" id="IPR020578">
    <property type="entry name" value="Aminotrans_V_PyrdxlP_BS"/>
</dbReference>
<comment type="caution">
    <text evidence="12">The sequence shown here is derived from an EMBL/GenBank/DDBJ whole genome shotgun (WGS) entry which is preliminary data.</text>
</comment>
<dbReference type="AlphaFoldDB" id="A0A9Q4GK58"/>
<dbReference type="EC" id="2.8.1.7" evidence="3"/>
<dbReference type="EMBL" id="JAPMKU010000001">
    <property type="protein sequence ID" value="MCX7467842.1"/>
    <property type="molecule type" value="Genomic_DNA"/>
</dbReference>
<dbReference type="InterPro" id="IPR015421">
    <property type="entry name" value="PyrdxlP-dep_Trfase_major"/>
</dbReference>
<evidence type="ECO:0000256" key="1">
    <source>
        <dbReference type="ARBA" id="ARBA00001933"/>
    </source>
</evidence>
<dbReference type="InterPro" id="IPR016454">
    <property type="entry name" value="Cysteine_dSase"/>
</dbReference>
<dbReference type="Pfam" id="PF00266">
    <property type="entry name" value="Aminotran_5"/>
    <property type="match status" value="1"/>
</dbReference>
<evidence type="ECO:0000256" key="10">
    <source>
        <dbReference type="RuleBase" id="RU004504"/>
    </source>
</evidence>
<dbReference type="PROSITE" id="PS00595">
    <property type="entry name" value="AA_TRANSFER_CLASS_5"/>
    <property type="match status" value="1"/>
</dbReference>
<dbReference type="InterPro" id="IPR015422">
    <property type="entry name" value="PyrdxlP-dep_Trfase_small"/>
</dbReference>
<protein>
    <recommendedName>
        <fullName evidence="3">cysteine desulfurase</fullName>
        <ecNumber evidence="3">2.8.1.7</ecNumber>
    </recommendedName>
</protein>
<evidence type="ECO:0000313" key="13">
    <source>
        <dbReference type="Proteomes" id="UP001071478"/>
    </source>
</evidence>
<comment type="cofactor">
    <cofactor evidence="1 10">
        <name>pyridoxal 5'-phosphate</name>
        <dbReference type="ChEBI" id="CHEBI:597326"/>
    </cofactor>
</comment>
<dbReference type="InterPro" id="IPR015424">
    <property type="entry name" value="PyrdxlP-dep_Trfase"/>
</dbReference>
<comment type="similarity">
    <text evidence="2">Belongs to the class-V pyridoxal-phosphate-dependent aminotransferase family. NifS/IscS subfamily.</text>
</comment>
<evidence type="ECO:0000256" key="4">
    <source>
        <dbReference type="ARBA" id="ARBA00022679"/>
    </source>
</evidence>
<keyword evidence="6" id="KW-0663">Pyridoxal phosphate</keyword>
<evidence type="ECO:0000313" key="12">
    <source>
        <dbReference type="EMBL" id="MCX7467842.1"/>
    </source>
</evidence>
<evidence type="ECO:0000259" key="11">
    <source>
        <dbReference type="Pfam" id="PF00266"/>
    </source>
</evidence>
<keyword evidence="5" id="KW-0479">Metal-binding</keyword>
<keyword evidence="4" id="KW-0808">Transferase</keyword>
<comment type="catalytic activity">
    <reaction evidence="9">
        <text>(sulfur carrier)-H + L-cysteine = (sulfur carrier)-SH + L-alanine</text>
        <dbReference type="Rhea" id="RHEA:43892"/>
        <dbReference type="Rhea" id="RHEA-COMP:14737"/>
        <dbReference type="Rhea" id="RHEA-COMP:14739"/>
        <dbReference type="ChEBI" id="CHEBI:29917"/>
        <dbReference type="ChEBI" id="CHEBI:35235"/>
        <dbReference type="ChEBI" id="CHEBI:57972"/>
        <dbReference type="ChEBI" id="CHEBI:64428"/>
        <dbReference type="EC" id="2.8.1.7"/>
    </reaction>
</comment>
<evidence type="ECO:0000256" key="3">
    <source>
        <dbReference type="ARBA" id="ARBA00012239"/>
    </source>
</evidence>
<keyword evidence="8" id="KW-0411">Iron-sulfur</keyword>
<evidence type="ECO:0000256" key="9">
    <source>
        <dbReference type="ARBA" id="ARBA00050776"/>
    </source>
</evidence>
<dbReference type="PANTHER" id="PTHR11601">
    <property type="entry name" value="CYSTEINE DESULFURYLASE FAMILY MEMBER"/>
    <property type="match status" value="1"/>
</dbReference>
<dbReference type="Gene3D" id="3.40.640.10">
    <property type="entry name" value="Type I PLP-dependent aspartate aminotransferase-like (Major domain)"/>
    <property type="match status" value="1"/>
</dbReference>
<evidence type="ECO:0000256" key="6">
    <source>
        <dbReference type="ARBA" id="ARBA00022898"/>
    </source>
</evidence>
<proteinExistence type="inferred from homology"/>
<gene>
    <name evidence="12" type="ORF">OS129_02970</name>
</gene>
<accession>A0A9Q4GK58</accession>
<dbReference type="Gene3D" id="1.10.260.50">
    <property type="match status" value="1"/>
</dbReference>
<evidence type="ECO:0000256" key="5">
    <source>
        <dbReference type="ARBA" id="ARBA00022723"/>
    </source>
</evidence>
<dbReference type="GO" id="GO:0051536">
    <property type="term" value="F:iron-sulfur cluster binding"/>
    <property type="evidence" value="ECO:0007669"/>
    <property type="project" value="UniProtKB-KW"/>
</dbReference>
<evidence type="ECO:0000256" key="7">
    <source>
        <dbReference type="ARBA" id="ARBA00023004"/>
    </source>
</evidence>
<name>A0A9Q4GK58_9CORY</name>
<reference evidence="12" key="1">
    <citation type="submission" date="2022-11" db="EMBL/GenBank/DDBJ databases">
        <title>Corynebacterium sp. isolated from Penguins.</title>
        <authorList>
            <person name="Sedlar K."/>
            <person name="Svec P."/>
        </authorList>
    </citation>
    <scope>NUCLEOTIDE SEQUENCE</scope>
    <source>
        <strain evidence="12">P7374</strain>
    </source>
</reference>
<dbReference type="RefSeq" id="WP_248167290.1">
    <property type="nucleotide sequence ID" value="NZ_JALNJA010000001.1"/>
</dbReference>
<evidence type="ECO:0000256" key="8">
    <source>
        <dbReference type="ARBA" id="ARBA00023014"/>
    </source>
</evidence>
<dbReference type="Gene3D" id="3.90.1150.10">
    <property type="entry name" value="Aspartate Aminotransferase, domain 1"/>
    <property type="match status" value="1"/>
</dbReference>
<dbReference type="Proteomes" id="UP001071478">
    <property type="component" value="Unassembled WGS sequence"/>
</dbReference>
<organism evidence="12 13">
    <name type="scientific">Corynebacterium pygosceleis</name>
    <dbReference type="NCBI Taxonomy" id="2800406"/>
    <lineage>
        <taxon>Bacteria</taxon>
        <taxon>Bacillati</taxon>
        <taxon>Actinomycetota</taxon>
        <taxon>Actinomycetes</taxon>
        <taxon>Mycobacteriales</taxon>
        <taxon>Corynebacteriaceae</taxon>
        <taxon>Corynebacterium</taxon>
    </lineage>
</organism>
<dbReference type="InterPro" id="IPR000192">
    <property type="entry name" value="Aminotrans_V_dom"/>
</dbReference>
<dbReference type="PIRSF" id="PIRSF005572">
    <property type="entry name" value="NifS"/>
    <property type="match status" value="1"/>
</dbReference>
<dbReference type="SUPFAM" id="SSF53383">
    <property type="entry name" value="PLP-dependent transferases"/>
    <property type="match status" value="1"/>
</dbReference>
<sequence length="387" mass="40512">MSDPGPVYLDHAATTPVRPEAVRAMWPFLTGEFGNPSSHHGVGESARAGLTAARRAIADTLGVRPEELVFTSGGTEADNLAVKGITLGHRHRTGRAHLLTGPLEHGAVRESAAHLRRFHDVANTVLTCDGSGLVDPDEVEAFIRPDTVLVSVQTANNEVGTVQDLQSLAAVCRRRGVALHTDAVQAAGQLDIRPAVSGVDALSLSGHKVGAPKGIGLVWLRSSIPLEPLIHGGGQQRSRRSGTENVAGAVALATALVSAEAERAATAERMTRLRDGFIRRVLRTVPGARLTGHPTRRLPGNASFTIDGVNGETVLIELERRGIICSSGSACAAGSQDPSPVLLAMGVGEDLARTALRFSLGGETTDGDLSAAARALEDVVVRLLHRP</sequence>
<dbReference type="GO" id="GO:0031071">
    <property type="term" value="F:cysteine desulfurase activity"/>
    <property type="evidence" value="ECO:0007669"/>
    <property type="project" value="UniProtKB-EC"/>
</dbReference>
<dbReference type="GO" id="GO:0046872">
    <property type="term" value="F:metal ion binding"/>
    <property type="evidence" value="ECO:0007669"/>
    <property type="project" value="UniProtKB-KW"/>
</dbReference>
<feature type="domain" description="Aminotransferase class V" evidence="11">
    <location>
        <begin position="7"/>
        <end position="369"/>
    </location>
</feature>